<feature type="domain" description="DNL-type" evidence="2">
    <location>
        <begin position="98"/>
        <end position="168"/>
    </location>
</feature>
<protein>
    <recommendedName>
        <fullName evidence="2">DNL-type domain-containing protein</fullName>
    </recommendedName>
</protein>
<dbReference type="AlphaFoldDB" id="A0AAV8U6Y5"/>
<dbReference type="EMBL" id="JAIWQS010000001">
    <property type="protein sequence ID" value="KAJ8774661.1"/>
    <property type="molecule type" value="Genomic_DNA"/>
</dbReference>
<sequence>MAAATHSSFSVATTAFYTRTLKSQKPFNLSLKTSNFKPISFRSTYPTLSLSRLRILESKAVWPKRLYPLLATPDGDHEISSEVELGDSNEGATIDIKLPRRSLLVRFTCNECGGRTQRLINRLAYERGLVYVQCAGCEQYHKLADNLGLVIEYDLEEEISAESNTDQV</sequence>
<proteinExistence type="predicted"/>
<dbReference type="Pfam" id="PF05180">
    <property type="entry name" value="zf-DNL"/>
    <property type="match status" value="1"/>
</dbReference>
<name>A0AAV8U6Y5_9ROSI</name>
<evidence type="ECO:0000313" key="3">
    <source>
        <dbReference type="EMBL" id="KAJ8774661.1"/>
    </source>
</evidence>
<dbReference type="GO" id="GO:0030150">
    <property type="term" value="P:protein import into mitochondrial matrix"/>
    <property type="evidence" value="ECO:0007669"/>
    <property type="project" value="TreeGrafter"/>
</dbReference>
<evidence type="ECO:0000313" key="4">
    <source>
        <dbReference type="Proteomes" id="UP001159364"/>
    </source>
</evidence>
<evidence type="ECO:0000259" key="2">
    <source>
        <dbReference type="PROSITE" id="PS51501"/>
    </source>
</evidence>
<dbReference type="GO" id="GO:0051087">
    <property type="term" value="F:protein-folding chaperone binding"/>
    <property type="evidence" value="ECO:0007669"/>
    <property type="project" value="TreeGrafter"/>
</dbReference>
<dbReference type="GO" id="GO:0050821">
    <property type="term" value="P:protein stabilization"/>
    <property type="evidence" value="ECO:0007669"/>
    <property type="project" value="TreeGrafter"/>
</dbReference>
<dbReference type="InterPro" id="IPR024158">
    <property type="entry name" value="Mt_import_TIM15"/>
</dbReference>
<reference evidence="3 4" key="1">
    <citation type="submission" date="2021-09" db="EMBL/GenBank/DDBJ databases">
        <title>Genomic insights and catalytic innovation underlie evolution of tropane alkaloids biosynthesis.</title>
        <authorList>
            <person name="Wang Y.-J."/>
            <person name="Tian T."/>
            <person name="Huang J.-P."/>
            <person name="Huang S.-X."/>
        </authorList>
    </citation>
    <scope>NUCLEOTIDE SEQUENCE [LARGE SCALE GENOMIC DNA]</scope>
    <source>
        <strain evidence="3">KIB-2018</strain>
        <tissue evidence="3">Leaf</tissue>
    </source>
</reference>
<keyword evidence="1" id="KW-0479">Metal-binding</keyword>
<keyword evidence="4" id="KW-1185">Reference proteome</keyword>
<dbReference type="InterPro" id="IPR007853">
    <property type="entry name" value="Znf_DNL-typ"/>
</dbReference>
<dbReference type="PANTHER" id="PTHR20922:SF19">
    <property type="entry name" value="F24J5.3"/>
    <property type="match status" value="1"/>
</dbReference>
<evidence type="ECO:0000256" key="1">
    <source>
        <dbReference type="PROSITE-ProRule" id="PRU00834"/>
    </source>
</evidence>
<organism evidence="3 4">
    <name type="scientific">Erythroxylum novogranatense</name>
    <dbReference type="NCBI Taxonomy" id="1862640"/>
    <lineage>
        <taxon>Eukaryota</taxon>
        <taxon>Viridiplantae</taxon>
        <taxon>Streptophyta</taxon>
        <taxon>Embryophyta</taxon>
        <taxon>Tracheophyta</taxon>
        <taxon>Spermatophyta</taxon>
        <taxon>Magnoliopsida</taxon>
        <taxon>eudicotyledons</taxon>
        <taxon>Gunneridae</taxon>
        <taxon>Pentapetalae</taxon>
        <taxon>rosids</taxon>
        <taxon>fabids</taxon>
        <taxon>Malpighiales</taxon>
        <taxon>Erythroxylaceae</taxon>
        <taxon>Erythroxylum</taxon>
    </lineage>
</organism>
<dbReference type="PROSITE" id="PS51501">
    <property type="entry name" value="ZF_DNL"/>
    <property type="match status" value="1"/>
</dbReference>
<dbReference type="PANTHER" id="PTHR20922">
    <property type="entry name" value="DNL-TYPE ZINC FINGER PROTEIN"/>
    <property type="match status" value="1"/>
</dbReference>
<dbReference type="GO" id="GO:0008270">
    <property type="term" value="F:zinc ion binding"/>
    <property type="evidence" value="ECO:0007669"/>
    <property type="project" value="UniProtKB-KW"/>
</dbReference>
<dbReference type="Proteomes" id="UP001159364">
    <property type="component" value="Linkage Group LG01"/>
</dbReference>
<comment type="caution">
    <text evidence="3">The sequence shown here is derived from an EMBL/GenBank/DDBJ whole genome shotgun (WGS) entry which is preliminary data.</text>
</comment>
<dbReference type="GO" id="GO:0006457">
    <property type="term" value="P:protein folding"/>
    <property type="evidence" value="ECO:0007669"/>
    <property type="project" value="TreeGrafter"/>
</dbReference>
<keyword evidence="1" id="KW-0863">Zinc-finger</keyword>
<accession>A0AAV8U6Y5</accession>
<keyword evidence="1" id="KW-0862">Zinc</keyword>
<gene>
    <name evidence="3" type="ORF">K2173_017107</name>
</gene>
<dbReference type="GO" id="GO:0005739">
    <property type="term" value="C:mitochondrion"/>
    <property type="evidence" value="ECO:0007669"/>
    <property type="project" value="TreeGrafter"/>
</dbReference>